<sequence length="115" mass="12545">MAEAGAIPYLFKTLHSSSPDARENTAAMLFKFSIITKEAMMPTHGLLNAISHILARHGSTSTPDTAPSRGTVHRVRRERGGLPEGVMSWGFGRFIGLHDCLKRGIFNSVLDTPNI</sequence>
<protein>
    <submittedName>
        <fullName evidence="1">Uncharacterized protein</fullName>
    </submittedName>
</protein>
<comment type="caution">
    <text evidence="1">The sequence shown here is derived from an EMBL/GenBank/DDBJ whole genome shotgun (WGS) entry which is preliminary data.</text>
</comment>
<name>A0ABD3L7B7_EUCGL</name>
<evidence type="ECO:0000313" key="2">
    <source>
        <dbReference type="Proteomes" id="UP001634007"/>
    </source>
</evidence>
<reference evidence="1 2" key="1">
    <citation type="submission" date="2024-11" db="EMBL/GenBank/DDBJ databases">
        <title>Chromosome-level genome assembly of Eucalyptus globulus Labill. provides insights into its genome evolution.</title>
        <authorList>
            <person name="Li X."/>
        </authorList>
    </citation>
    <scope>NUCLEOTIDE SEQUENCE [LARGE SCALE GENOMIC DNA]</scope>
    <source>
        <strain evidence="1">CL2024</strain>
        <tissue evidence="1">Fresh tender leaves</tissue>
    </source>
</reference>
<keyword evidence="2" id="KW-1185">Reference proteome</keyword>
<dbReference type="AlphaFoldDB" id="A0ABD3L7B7"/>
<dbReference type="EMBL" id="JBJKBG010000003">
    <property type="protein sequence ID" value="KAL3745732.1"/>
    <property type="molecule type" value="Genomic_DNA"/>
</dbReference>
<organism evidence="1 2">
    <name type="scientific">Eucalyptus globulus</name>
    <name type="common">Tasmanian blue gum</name>
    <dbReference type="NCBI Taxonomy" id="34317"/>
    <lineage>
        <taxon>Eukaryota</taxon>
        <taxon>Viridiplantae</taxon>
        <taxon>Streptophyta</taxon>
        <taxon>Embryophyta</taxon>
        <taxon>Tracheophyta</taxon>
        <taxon>Spermatophyta</taxon>
        <taxon>Magnoliopsida</taxon>
        <taxon>eudicotyledons</taxon>
        <taxon>Gunneridae</taxon>
        <taxon>Pentapetalae</taxon>
        <taxon>rosids</taxon>
        <taxon>malvids</taxon>
        <taxon>Myrtales</taxon>
        <taxon>Myrtaceae</taxon>
        <taxon>Myrtoideae</taxon>
        <taxon>Eucalypteae</taxon>
        <taxon>Eucalyptus</taxon>
    </lineage>
</organism>
<evidence type="ECO:0000313" key="1">
    <source>
        <dbReference type="EMBL" id="KAL3745732.1"/>
    </source>
</evidence>
<accession>A0ABD3L7B7</accession>
<gene>
    <name evidence="1" type="ORF">ACJRO7_014794</name>
</gene>
<dbReference type="Proteomes" id="UP001634007">
    <property type="component" value="Unassembled WGS sequence"/>
</dbReference>
<proteinExistence type="predicted"/>